<dbReference type="Gene3D" id="3.40.710.10">
    <property type="entry name" value="DD-peptidase/beta-lactamase superfamily"/>
    <property type="match status" value="1"/>
</dbReference>
<dbReference type="Pfam" id="PF00144">
    <property type="entry name" value="Beta-lactamase"/>
    <property type="match status" value="1"/>
</dbReference>
<dbReference type="InterPro" id="IPR001466">
    <property type="entry name" value="Beta-lactam-related"/>
</dbReference>
<dbReference type="InterPro" id="IPR012338">
    <property type="entry name" value="Beta-lactam/transpept-like"/>
</dbReference>
<dbReference type="AlphaFoldDB" id="A0A919V455"/>
<dbReference type="PANTHER" id="PTHR43283">
    <property type="entry name" value="BETA-LACTAMASE-RELATED"/>
    <property type="match status" value="1"/>
</dbReference>
<protein>
    <recommendedName>
        <fullName evidence="1">Beta-lactamase-related domain-containing protein</fullName>
    </recommendedName>
</protein>
<dbReference type="RefSeq" id="WP_204023401.1">
    <property type="nucleotide sequence ID" value="NZ_BOOW01000010.1"/>
</dbReference>
<proteinExistence type="predicted"/>
<feature type="domain" description="Beta-lactamase-related" evidence="1">
    <location>
        <begin position="7"/>
        <end position="326"/>
    </location>
</feature>
<dbReference type="InterPro" id="IPR050789">
    <property type="entry name" value="Diverse_Enzym_Activities"/>
</dbReference>
<evidence type="ECO:0000313" key="3">
    <source>
        <dbReference type="Proteomes" id="UP000606172"/>
    </source>
</evidence>
<dbReference type="EMBL" id="BOOW01000010">
    <property type="protein sequence ID" value="GII91620.1"/>
    <property type="molecule type" value="Genomic_DNA"/>
</dbReference>
<organism evidence="2 3">
    <name type="scientific">Sinosporangium siamense</name>
    <dbReference type="NCBI Taxonomy" id="1367973"/>
    <lineage>
        <taxon>Bacteria</taxon>
        <taxon>Bacillati</taxon>
        <taxon>Actinomycetota</taxon>
        <taxon>Actinomycetes</taxon>
        <taxon>Streptosporangiales</taxon>
        <taxon>Streptosporangiaceae</taxon>
        <taxon>Sinosporangium</taxon>
    </lineage>
</organism>
<accession>A0A919V455</accession>
<dbReference type="PANTHER" id="PTHR43283:SF3">
    <property type="entry name" value="BETA-LACTAMASE FAMILY PROTEIN (AFU_ORTHOLOGUE AFUA_5G07500)"/>
    <property type="match status" value="1"/>
</dbReference>
<gene>
    <name evidence="2" type="ORF">Ssi02_18510</name>
</gene>
<reference evidence="2" key="1">
    <citation type="submission" date="2021-01" db="EMBL/GenBank/DDBJ databases">
        <title>Whole genome shotgun sequence of Sinosporangium siamense NBRC 109515.</title>
        <authorList>
            <person name="Komaki H."/>
            <person name="Tamura T."/>
        </authorList>
    </citation>
    <scope>NUCLEOTIDE SEQUENCE</scope>
    <source>
        <strain evidence="2">NBRC 109515</strain>
    </source>
</reference>
<evidence type="ECO:0000313" key="2">
    <source>
        <dbReference type="EMBL" id="GII91620.1"/>
    </source>
</evidence>
<comment type="caution">
    <text evidence="2">The sequence shown here is derived from an EMBL/GenBank/DDBJ whole genome shotgun (WGS) entry which is preliminary data.</text>
</comment>
<dbReference type="SUPFAM" id="SSF56601">
    <property type="entry name" value="beta-lactamase/transpeptidase-like"/>
    <property type="match status" value="1"/>
</dbReference>
<sequence>MADLDDLRNLIEDEAKSLGIPGAAVGVIADGEEHVLTTGVTNVASPAPVTEDTLFQIGSTTKTVTATAVMHLVERGLVVLDRPVRDYLPDLRLADEAAARVVTVRHLLTHTGGFRGDVDDSGSWGEDALARAVATFHDLPQLFAPGTTSSYSNAGMRILGRLVEVVTGEPYAAAITRIVLGPLGMESSFFHPWEAALRPHAVGHITLEDGRPAPGRVWGLSGGSLPEGGLLSSAVDQLKYARFHLSGESPGQAPIGAETRALMQKAQVEGTTPWNAVGMPWLLEDHGDVRLVTHGGNIGNMALSTFVLSPRHGFAVTTLTNAMPGKTLGAKVTEWCLRNLLGVVPEAPPYAPAEVGAERLAEYAGDYDAGLWTFRVTAEGTALRIAWAVRQALLDEGFQAPPDSVLTPVAGPLPDALAPAADPGKAVGRFLRGEGGDVELLLLGGRAARRI</sequence>
<evidence type="ECO:0000259" key="1">
    <source>
        <dbReference type="Pfam" id="PF00144"/>
    </source>
</evidence>
<name>A0A919V455_9ACTN</name>
<dbReference type="Proteomes" id="UP000606172">
    <property type="component" value="Unassembled WGS sequence"/>
</dbReference>
<keyword evidence="3" id="KW-1185">Reference proteome</keyword>